<dbReference type="Proteomes" id="UP000076476">
    <property type="component" value="Unassembled WGS sequence"/>
</dbReference>
<gene>
    <name evidence="3" type="ORF">AZI98_08145</name>
</gene>
<protein>
    <submittedName>
        <fullName evidence="3">ArsR family transcriptional regulator</fullName>
    </submittedName>
</protein>
<evidence type="ECO:0000313" key="3">
    <source>
        <dbReference type="EMBL" id="KZN96535.1"/>
    </source>
</evidence>
<name>A0A165XYF6_9BACI</name>
<feature type="signal peptide" evidence="2">
    <location>
        <begin position="1"/>
        <end position="22"/>
    </location>
</feature>
<dbReference type="RefSeq" id="WP_063387787.1">
    <property type="nucleotide sequence ID" value="NZ_LWBR01000020.1"/>
</dbReference>
<evidence type="ECO:0000256" key="1">
    <source>
        <dbReference type="SAM" id="MobiDB-lite"/>
    </source>
</evidence>
<accession>A0A165XYF6</accession>
<feature type="region of interest" description="Disordered" evidence="1">
    <location>
        <begin position="47"/>
        <end position="82"/>
    </location>
</feature>
<proteinExistence type="predicted"/>
<evidence type="ECO:0000256" key="2">
    <source>
        <dbReference type="SAM" id="SignalP"/>
    </source>
</evidence>
<keyword evidence="4" id="KW-1185">Reference proteome</keyword>
<feature type="compositionally biased region" description="Polar residues" evidence="1">
    <location>
        <begin position="60"/>
        <end position="69"/>
    </location>
</feature>
<organism evidence="3 4">
    <name type="scientific">Aeribacillus pallidus</name>
    <dbReference type="NCBI Taxonomy" id="33936"/>
    <lineage>
        <taxon>Bacteria</taxon>
        <taxon>Bacillati</taxon>
        <taxon>Bacillota</taxon>
        <taxon>Bacilli</taxon>
        <taxon>Bacillales</taxon>
        <taxon>Bacillaceae</taxon>
        <taxon>Aeribacillus</taxon>
    </lineage>
</organism>
<dbReference type="InterPro" id="IPR051922">
    <property type="entry name" value="Bact_Sporulation_Assoc"/>
</dbReference>
<dbReference type="AlphaFoldDB" id="A0A165XYF6"/>
<sequence>MKKNSKLLIFLTVLTAFMLFSASCSNGSSNGHTGEHTEDMNHEKMDHENMNDHANHNGKDSQSTKNQDFSKAPAQFNPNAEESLIVKNTKNITRIPVADPIRASIYVSQTIWPATHKENQPGAVILSPVGQWQTTLAGADLIHHPNNGPILLIHQDNIPDKVLSEIKRLNPTGNRNGTQIVVLGDVSNNVINQLSGYKIEQIKGKNPAEFARNVDQAYAEVSEGYPESVIIVSSEDQHKLYSIPAVNWISHMPEPILFAAEHELPKETKDALKKRNKKANIYILGPEKVISKDVENQLKEYGTVHRIAGNDPVTTSIEFAKFKDKDTQFGWGITEPGHGVSFISTDSPELALAAAPFSHLGKHAPMIWLNKGQLQQETYDFLASIKPTFQDDPTTGPYNHGFIIGDQKQISFQTQGILDDKLEIAQEDGHGHGGH</sequence>
<reference evidence="3 4" key="1">
    <citation type="submission" date="2016-04" db="EMBL/GenBank/DDBJ databases">
        <title>Draft genome sequence of Aeribacillus pallidus 8m3 from petroleum reservoir.</title>
        <authorList>
            <person name="Poltaraus A.B."/>
            <person name="Nazina T.N."/>
            <person name="Tourova T.P."/>
            <person name="Malakho S.M."/>
            <person name="Korshunova A.V."/>
            <person name="Sokolova D.S."/>
        </authorList>
    </citation>
    <scope>NUCLEOTIDE SEQUENCE [LARGE SCALE GENOMIC DNA]</scope>
    <source>
        <strain evidence="3 4">8m3</strain>
    </source>
</reference>
<feature type="chain" id="PRO_5038596066" evidence="2">
    <location>
        <begin position="23"/>
        <end position="435"/>
    </location>
</feature>
<dbReference type="STRING" id="33936.AZI98_08145"/>
<feature type="compositionally biased region" description="Basic and acidic residues" evidence="1">
    <location>
        <begin position="47"/>
        <end position="59"/>
    </location>
</feature>
<keyword evidence="2" id="KW-0732">Signal</keyword>
<dbReference type="PROSITE" id="PS51257">
    <property type="entry name" value="PROKAR_LIPOPROTEIN"/>
    <property type="match status" value="1"/>
</dbReference>
<comment type="caution">
    <text evidence="3">The sequence shown here is derived from an EMBL/GenBank/DDBJ whole genome shotgun (WGS) entry which is preliminary data.</text>
</comment>
<dbReference type="GO" id="GO:0030288">
    <property type="term" value="C:outer membrane-bounded periplasmic space"/>
    <property type="evidence" value="ECO:0007669"/>
    <property type="project" value="TreeGrafter"/>
</dbReference>
<dbReference type="PANTHER" id="PTHR30032">
    <property type="entry name" value="N-ACETYLMURAMOYL-L-ALANINE AMIDASE-RELATED"/>
    <property type="match status" value="1"/>
</dbReference>
<evidence type="ECO:0000313" key="4">
    <source>
        <dbReference type="Proteomes" id="UP000076476"/>
    </source>
</evidence>
<dbReference type="EMBL" id="LWBR01000020">
    <property type="protein sequence ID" value="KZN96535.1"/>
    <property type="molecule type" value="Genomic_DNA"/>
</dbReference>
<dbReference type="PANTHER" id="PTHR30032:SF4">
    <property type="entry name" value="AMIDASE ENHANCER"/>
    <property type="match status" value="1"/>
</dbReference>